<evidence type="ECO:0000256" key="2">
    <source>
        <dbReference type="SAM" id="Phobius"/>
    </source>
</evidence>
<dbReference type="GeneID" id="68297381"/>
<accession>A0A9P3CUD0</accession>
<feature type="transmembrane region" description="Helical" evidence="2">
    <location>
        <begin position="74"/>
        <end position="93"/>
    </location>
</feature>
<keyword evidence="2" id="KW-0812">Transmembrane</keyword>
<reference evidence="4 5" key="1">
    <citation type="submission" date="2021-01" db="EMBL/GenBank/DDBJ databases">
        <title>Cercospora kikuchii MAFF 305040 whole genome shotgun sequence.</title>
        <authorList>
            <person name="Kashiwa T."/>
            <person name="Suzuki T."/>
        </authorList>
    </citation>
    <scope>NUCLEOTIDE SEQUENCE [LARGE SCALE GENOMIC DNA]</scope>
    <source>
        <strain evidence="4 5">MAFF 305040</strain>
    </source>
</reference>
<dbReference type="RefSeq" id="XP_044663243.1">
    <property type="nucleotide sequence ID" value="XM_044807308.1"/>
</dbReference>
<dbReference type="InterPro" id="IPR056119">
    <property type="entry name" value="DUF7702"/>
</dbReference>
<feature type="transmembrane region" description="Helical" evidence="2">
    <location>
        <begin position="113"/>
        <end position="132"/>
    </location>
</feature>
<evidence type="ECO:0000313" key="5">
    <source>
        <dbReference type="Proteomes" id="UP000825890"/>
    </source>
</evidence>
<proteinExistence type="predicted"/>
<feature type="domain" description="DUF7702" evidence="3">
    <location>
        <begin position="5"/>
        <end position="242"/>
    </location>
</feature>
<feature type="transmembrane region" description="Helical" evidence="2">
    <location>
        <begin position="224"/>
        <end position="243"/>
    </location>
</feature>
<keyword evidence="2" id="KW-0472">Membrane</keyword>
<gene>
    <name evidence="4" type="ORF">CKM354_001180600</name>
</gene>
<dbReference type="PANTHER" id="PTHR42109:SF2">
    <property type="entry name" value="INTEGRAL MEMBRANE PROTEIN"/>
    <property type="match status" value="1"/>
</dbReference>
<feature type="region of interest" description="Disordered" evidence="1">
    <location>
        <begin position="249"/>
        <end position="273"/>
    </location>
</feature>
<evidence type="ECO:0000256" key="1">
    <source>
        <dbReference type="SAM" id="MobiDB-lite"/>
    </source>
</evidence>
<dbReference type="Pfam" id="PF24800">
    <property type="entry name" value="DUF7702"/>
    <property type="match status" value="1"/>
</dbReference>
<dbReference type="EMBL" id="BOLY01000008">
    <property type="protein sequence ID" value="GIZ48756.1"/>
    <property type="molecule type" value="Genomic_DNA"/>
</dbReference>
<dbReference type="OrthoDB" id="2560628at2759"/>
<dbReference type="Proteomes" id="UP000825890">
    <property type="component" value="Unassembled WGS sequence"/>
</dbReference>
<feature type="transmembrane region" description="Helical" evidence="2">
    <location>
        <begin position="6"/>
        <end position="28"/>
    </location>
</feature>
<evidence type="ECO:0000313" key="4">
    <source>
        <dbReference type="EMBL" id="GIZ48756.1"/>
    </source>
</evidence>
<comment type="caution">
    <text evidence="4">The sequence shown here is derived from an EMBL/GenBank/DDBJ whole genome shotgun (WGS) entry which is preliminary data.</text>
</comment>
<name>A0A9P3CUD0_9PEZI</name>
<evidence type="ECO:0000259" key="3">
    <source>
        <dbReference type="Pfam" id="PF24800"/>
    </source>
</evidence>
<sequence length="273" mass="29567">MVSLTSHGILAAVEIAFFAPALIISVGICLKQNFTRNSGWFYMVLISILRIVGASSVLYMETQNDYSSGLQETAAITSAVGTAPLLLALLGFVSRINESMRLEGLSRNVFRPIHLISLAALILSIVGGTKTAQSDKDSYDLGRILLKVGSVLFFLIWVALSAIAIYTFCRKAHAPSSESKLVLASICVLPFLLVRIVYTLAVSFSSAGSIFAYPTPSVPVQATMMFAMEAIVLCFYIFAGLFTPRQERNTSGSEAKDNAGDFAMEGQRPRQEI</sequence>
<keyword evidence="2" id="KW-1133">Transmembrane helix</keyword>
<dbReference type="AlphaFoldDB" id="A0A9P3CUD0"/>
<feature type="transmembrane region" description="Helical" evidence="2">
    <location>
        <begin position="40"/>
        <end position="59"/>
    </location>
</feature>
<feature type="transmembrane region" description="Helical" evidence="2">
    <location>
        <begin position="181"/>
        <end position="204"/>
    </location>
</feature>
<feature type="transmembrane region" description="Helical" evidence="2">
    <location>
        <begin position="144"/>
        <end position="169"/>
    </location>
</feature>
<organism evidence="4 5">
    <name type="scientific">Cercospora kikuchii</name>
    <dbReference type="NCBI Taxonomy" id="84275"/>
    <lineage>
        <taxon>Eukaryota</taxon>
        <taxon>Fungi</taxon>
        <taxon>Dikarya</taxon>
        <taxon>Ascomycota</taxon>
        <taxon>Pezizomycotina</taxon>
        <taxon>Dothideomycetes</taxon>
        <taxon>Dothideomycetidae</taxon>
        <taxon>Mycosphaerellales</taxon>
        <taxon>Mycosphaerellaceae</taxon>
        <taxon>Cercospora</taxon>
    </lineage>
</organism>
<protein>
    <recommendedName>
        <fullName evidence="3">DUF7702 domain-containing protein</fullName>
    </recommendedName>
</protein>
<dbReference type="PANTHER" id="PTHR42109">
    <property type="entry name" value="UNPLACED GENOMIC SCAFFOLD UM_SCAF_CONTIG_1.265, WHOLE GENOME SHOTGUN SEQUENCE"/>
    <property type="match status" value="1"/>
</dbReference>
<keyword evidence="5" id="KW-1185">Reference proteome</keyword>